<reference evidence="5" key="1">
    <citation type="submission" date="2022-11" db="EMBL/GenBank/DDBJ databases">
        <title>Chromosomal genome sequence assembly and mating type (MAT) locus characterization of the leprose asexual lichenized fungus Lepraria neglecta (Nyl.) Erichsen.</title>
        <authorList>
            <person name="Allen J.L."/>
            <person name="Pfeffer B."/>
        </authorList>
    </citation>
    <scope>NUCLEOTIDE SEQUENCE</scope>
    <source>
        <strain evidence="5">Allen 5258</strain>
    </source>
</reference>
<dbReference type="Proteomes" id="UP001276659">
    <property type="component" value="Unassembled WGS sequence"/>
</dbReference>
<keyword evidence="3" id="KW-0442">Lipid degradation</keyword>
<organism evidence="5 6">
    <name type="scientific">Lepraria neglecta</name>
    <dbReference type="NCBI Taxonomy" id="209136"/>
    <lineage>
        <taxon>Eukaryota</taxon>
        <taxon>Fungi</taxon>
        <taxon>Dikarya</taxon>
        <taxon>Ascomycota</taxon>
        <taxon>Pezizomycotina</taxon>
        <taxon>Lecanoromycetes</taxon>
        <taxon>OSLEUM clade</taxon>
        <taxon>Lecanoromycetidae</taxon>
        <taxon>Lecanorales</taxon>
        <taxon>Lecanorineae</taxon>
        <taxon>Stereocaulaceae</taxon>
        <taxon>Lepraria</taxon>
    </lineage>
</organism>
<proteinExistence type="predicted"/>
<evidence type="ECO:0000313" key="5">
    <source>
        <dbReference type="EMBL" id="KAK3173832.1"/>
    </source>
</evidence>
<evidence type="ECO:0000256" key="2">
    <source>
        <dbReference type="ARBA" id="ARBA00022801"/>
    </source>
</evidence>
<keyword evidence="4" id="KW-0443">Lipid metabolism</keyword>
<evidence type="ECO:0000313" key="6">
    <source>
        <dbReference type="Proteomes" id="UP001276659"/>
    </source>
</evidence>
<sequence length="356" mass="38320">MELIDKSRLQPFAPTVQQRKFMVSMFYPVSSHKSTTLVNYMPPATAAFEDSSQLSDTGSAGLISPNGTFEKLALQLAGKSPQTQGTIDFPIVLFSPAEATTRLFYSVIAQTIASSGYIVITIDAPYDVDIVEYSDGSMDLINTTVAATATEADIDLAVSTRAQDASFVLDQLRNASVISQLIPGSSQGLNVRKVAMFGHSLGGAATAAAMLNDSRIAGGLAMDGSLYGPVVQEGLDRPFMLMAHTNHTRTNDSSAGDPSNSWFDIWPNLRGWKLDIILANSLHYTFSDLPIVLETLGIVPNATIANNLHVTDLNGSRALKIVTTYVIGFFDMVLKYKPSPLLQGPVAAFPEVTFER</sequence>
<dbReference type="Pfam" id="PF03403">
    <property type="entry name" value="PAF-AH_p_II"/>
    <property type="match status" value="1"/>
</dbReference>
<dbReference type="SUPFAM" id="SSF53474">
    <property type="entry name" value="alpha/beta-Hydrolases"/>
    <property type="match status" value="1"/>
</dbReference>
<evidence type="ECO:0000256" key="3">
    <source>
        <dbReference type="ARBA" id="ARBA00022963"/>
    </source>
</evidence>
<dbReference type="InterPro" id="IPR029058">
    <property type="entry name" value="AB_hydrolase_fold"/>
</dbReference>
<accession>A0AAE0DKY9</accession>
<name>A0AAE0DKY9_9LECA</name>
<dbReference type="PANTHER" id="PTHR10272">
    <property type="entry name" value="PLATELET-ACTIVATING FACTOR ACETYLHYDROLASE"/>
    <property type="match status" value="1"/>
</dbReference>
<dbReference type="GO" id="GO:0016042">
    <property type="term" value="P:lipid catabolic process"/>
    <property type="evidence" value="ECO:0007669"/>
    <property type="project" value="UniProtKB-KW"/>
</dbReference>
<comment type="caution">
    <text evidence="5">The sequence shown here is derived from an EMBL/GenBank/DDBJ whole genome shotgun (WGS) entry which is preliminary data.</text>
</comment>
<protein>
    <recommendedName>
        <fullName evidence="1">1-alkyl-2-acetylglycerophosphocholine esterase</fullName>
        <ecNumber evidence="1">3.1.1.47</ecNumber>
    </recommendedName>
</protein>
<dbReference type="EC" id="3.1.1.47" evidence="1"/>
<dbReference type="AlphaFoldDB" id="A0AAE0DKY9"/>
<keyword evidence="6" id="KW-1185">Reference proteome</keyword>
<dbReference type="PANTHER" id="PTHR10272:SF14">
    <property type="entry name" value="PAF ACETYLHYDROLASE FAMILY PROTEIN"/>
    <property type="match status" value="1"/>
</dbReference>
<dbReference type="EMBL" id="JASNWA010000007">
    <property type="protein sequence ID" value="KAK3173832.1"/>
    <property type="molecule type" value="Genomic_DNA"/>
</dbReference>
<dbReference type="GO" id="GO:0003847">
    <property type="term" value="F:1-alkyl-2-acetylglycerophosphocholine esterase activity"/>
    <property type="evidence" value="ECO:0007669"/>
    <property type="project" value="UniProtKB-EC"/>
</dbReference>
<dbReference type="Gene3D" id="3.40.50.1820">
    <property type="entry name" value="alpha/beta hydrolase"/>
    <property type="match status" value="1"/>
</dbReference>
<gene>
    <name evidence="5" type="ORF">OEA41_007164</name>
</gene>
<evidence type="ECO:0000256" key="1">
    <source>
        <dbReference type="ARBA" id="ARBA00013201"/>
    </source>
</evidence>
<keyword evidence="2" id="KW-0378">Hydrolase</keyword>
<evidence type="ECO:0000256" key="4">
    <source>
        <dbReference type="ARBA" id="ARBA00023098"/>
    </source>
</evidence>